<keyword evidence="3" id="KW-1185">Reference proteome</keyword>
<sequence>MSFPRMIGGVSRAWLLAAVFVLALPALPAGAQGFGGALDVALSVGSDGAGLEAGRVFRVTARLSDPATGLPVENAHLAGWIRPVDEGNVSCADAARSYFVNQGALPRGSTDLSRSLYGVLHDDDRLAVVDWEHALASANIRAITGLPKGARDIVALTEGYSFAVRAADGAIWRVAAAEGTEAERLPSEVTEVTSNGWLRRRDALVSPAGDDFGLPDGVKLLRPTLPDPDDGRDRGVLALGADRAMLYRPDAAPQAFVAPSAASDVGYSDAARAAIFTDGSATLTLVFEGGVSIAAPLAAAAKRISVDPEGQFAIAWSPGSPVVSIVEISTASVVQGIALNRAPVDQPLREVAFAGTAAFLLLEKLDFVMVVDLEQARRGAVAAVRPVRLGPAVEDLPAGAGPFLVASQRGHDAGAVLALHPDLMTAFPVSQDSGNTTAPMNGFRIRGARPLGLAELNAALKETAPGLHSAATVLPRGGRYEVIVSGGPGNFTSCAQFEVEGETQSTLALRLRAIMRDGAVLLSIEDEDGQTQRWPGALPVRMLALENGWRGSAVTKPRGATLHSVDADDLPGGQVSIALDVVLPAGVSVAPATLEVRR</sequence>
<gene>
    <name evidence="2" type="ORF">SAMN04488050_11154</name>
</gene>
<reference evidence="3" key="1">
    <citation type="submission" date="2016-10" db="EMBL/GenBank/DDBJ databases">
        <authorList>
            <person name="Varghese N."/>
            <person name="Submissions S."/>
        </authorList>
    </citation>
    <scope>NUCLEOTIDE SEQUENCE [LARGE SCALE GENOMIC DNA]</scope>
    <source>
        <strain evidence="3">DSM 26894</strain>
    </source>
</reference>
<evidence type="ECO:0000313" key="2">
    <source>
        <dbReference type="EMBL" id="SFT12817.1"/>
    </source>
</evidence>
<keyword evidence="1" id="KW-0732">Signal</keyword>
<protein>
    <submittedName>
        <fullName evidence="2">Uncharacterized protein</fullName>
    </submittedName>
</protein>
<dbReference type="AlphaFoldDB" id="A0A1I6VGN6"/>
<dbReference type="Proteomes" id="UP000199392">
    <property type="component" value="Unassembled WGS sequence"/>
</dbReference>
<dbReference type="RefSeq" id="WP_143015398.1">
    <property type="nucleotide sequence ID" value="NZ_FNCL01000011.1"/>
</dbReference>
<organism evidence="2 3">
    <name type="scientific">Alloyangia pacifica</name>
    <dbReference type="NCBI Taxonomy" id="311180"/>
    <lineage>
        <taxon>Bacteria</taxon>
        <taxon>Pseudomonadati</taxon>
        <taxon>Pseudomonadota</taxon>
        <taxon>Alphaproteobacteria</taxon>
        <taxon>Rhodobacterales</taxon>
        <taxon>Roseobacteraceae</taxon>
        <taxon>Alloyangia</taxon>
    </lineage>
</organism>
<dbReference type="OrthoDB" id="7765923at2"/>
<proteinExistence type="predicted"/>
<feature type="chain" id="PRO_5011722895" evidence="1">
    <location>
        <begin position="32"/>
        <end position="598"/>
    </location>
</feature>
<dbReference type="EMBL" id="FOZW01000011">
    <property type="protein sequence ID" value="SFT12817.1"/>
    <property type="molecule type" value="Genomic_DNA"/>
</dbReference>
<dbReference type="STRING" id="311180.SAMN04488050_11154"/>
<accession>A0A1I6VGN6</accession>
<feature type="signal peptide" evidence="1">
    <location>
        <begin position="1"/>
        <end position="31"/>
    </location>
</feature>
<evidence type="ECO:0000256" key="1">
    <source>
        <dbReference type="SAM" id="SignalP"/>
    </source>
</evidence>
<name>A0A1I6VGN6_9RHOB</name>
<evidence type="ECO:0000313" key="3">
    <source>
        <dbReference type="Proteomes" id="UP000199392"/>
    </source>
</evidence>